<dbReference type="PANTHER" id="PTHR30118">
    <property type="entry name" value="HTH-TYPE TRANSCRIPTIONAL REGULATOR LEUO-RELATED"/>
    <property type="match status" value="1"/>
</dbReference>
<evidence type="ECO:0000256" key="2">
    <source>
        <dbReference type="ARBA" id="ARBA00023015"/>
    </source>
</evidence>
<evidence type="ECO:0000256" key="3">
    <source>
        <dbReference type="ARBA" id="ARBA00023125"/>
    </source>
</evidence>
<dbReference type="RefSeq" id="WP_379908995.1">
    <property type="nucleotide sequence ID" value="NZ_JBHSWE010000001.1"/>
</dbReference>
<evidence type="ECO:0000256" key="1">
    <source>
        <dbReference type="ARBA" id="ARBA00009437"/>
    </source>
</evidence>
<comment type="caution">
    <text evidence="6">The sequence shown here is derived from an EMBL/GenBank/DDBJ whole genome shotgun (WGS) entry which is preliminary data.</text>
</comment>
<protein>
    <submittedName>
        <fullName evidence="6">LysR family transcriptional regulator</fullName>
    </submittedName>
</protein>
<keyword evidence="2" id="KW-0805">Transcription regulation</keyword>
<dbReference type="InterPro" id="IPR036388">
    <property type="entry name" value="WH-like_DNA-bd_sf"/>
</dbReference>
<accession>A0ABW1ZZC1</accession>
<evidence type="ECO:0000259" key="5">
    <source>
        <dbReference type="PROSITE" id="PS50931"/>
    </source>
</evidence>
<dbReference type="EMBL" id="JBHSWE010000001">
    <property type="protein sequence ID" value="MFC6670491.1"/>
    <property type="molecule type" value="Genomic_DNA"/>
</dbReference>
<dbReference type="InterPro" id="IPR036390">
    <property type="entry name" value="WH_DNA-bd_sf"/>
</dbReference>
<name>A0ABW1ZZC1_9GAMM</name>
<dbReference type="SUPFAM" id="SSF53850">
    <property type="entry name" value="Periplasmic binding protein-like II"/>
    <property type="match status" value="1"/>
</dbReference>
<dbReference type="PRINTS" id="PR00039">
    <property type="entry name" value="HTHLYSR"/>
</dbReference>
<keyword evidence="7" id="KW-1185">Reference proteome</keyword>
<dbReference type="Gene3D" id="1.10.10.10">
    <property type="entry name" value="Winged helix-like DNA-binding domain superfamily/Winged helix DNA-binding domain"/>
    <property type="match status" value="1"/>
</dbReference>
<dbReference type="Pfam" id="PF03466">
    <property type="entry name" value="LysR_substrate"/>
    <property type="match status" value="1"/>
</dbReference>
<keyword evidence="4" id="KW-0804">Transcription</keyword>
<dbReference type="InterPro" id="IPR005119">
    <property type="entry name" value="LysR_subst-bd"/>
</dbReference>
<sequence length="306" mass="34287">MPEIHEVDSRLIDVKLLRLFDLLYSTRSVTRAAELLGQSQPTVSIWLARLREQLDDPLFVRTPEGMMPTARANTLIISVRDALSALRAISSREEHFNPNSTEREFRIGMTDASHVTLLPRILAYLRASAPMSRLEAVRITDETPQMLLEGDIDVAVGLIPGLEAGFYQQVLFPQDWVCLANRHHSAIKGSLDIDAYASAEHIGIVSGTGLPLLEEALKSAKLERQVRLRLPGFLGLRDMISSTDLIATTPRHIGETLARDAEIAVYDCPVPVAGFTVKQHWHERFHRDAGNCWLRGVIAELFQRNR</sequence>
<evidence type="ECO:0000313" key="6">
    <source>
        <dbReference type="EMBL" id="MFC6670491.1"/>
    </source>
</evidence>
<gene>
    <name evidence="6" type="ORF">ACFQDL_10635</name>
</gene>
<evidence type="ECO:0000313" key="7">
    <source>
        <dbReference type="Proteomes" id="UP001596422"/>
    </source>
</evidence>
<dbReference type="SUPFAM" id="SSF46785">
    <property type="entry name" value="Winged helix' DNA-binding domain"/>
    <property type="match status" value="1"/>
</dbReference>
<organism evidence="6 7">
    <name type="scientific">Marinobacterium aestuariivivens</name>
    <dbReference type="NCBI Taxonomy" id="1698799"/>
    <lineage>
        <taxon>Bacteria</taxon>
        <taxon>Pseudomonadati</taxon>
        <taxon>Pseudomonadota</taxon>
        <taxon>Gammaproteobacteria</taxon>
        <taxon>Oceanospirillales</taxon>
        <taxon>Oceanospirillaceae</taxon>
        <taxon>Marinobacterium</taxon>
    </lineage>
</organism>
<proteinExistence type="inferred from homology"/>
<comment type="similarity">
    <text evidence="1">Belongs to the LysR transcriptional regulatory family.</text>
</comment>
<dbReference type="Gene3D" id="3.40.190.10">
    <property type="entry name" value="Periplasmic binding protein-like II"/>
    <property type="match status" value="2"/>
</dbReference>
<dbReference type="PROSITE" id="PS50931">
    <property type="entry name" value="HTH_LYSR"/>
    <property type="match status" value="1"/>
</dbReference>
<dbReference type="Proteomes" id="UP001596422">
    <property type="component" value="Unassembled WGS sequence"/>
</dbReference>
<dbReference type="PANTHER" id="PTHR30118:SF15">
    <property type="entry name" value="TRANSCRIPTIONAL REGULATORY PROTEIN"/>
    <property type="match status" value="1"/>
</dbReference>
<dbReference type="InterPro" id="IPR050389">
    <property type="entry name" value="LysR-type_TF"/>
</dbReference>
<evidence type="ECO:0000256" key="4">
    <source>
        <dbReference type="ARBA" id="ARBA00023163"/>
    </source>
</evidence>
<dbReference type="CDD" id="cd08459">
    <property type="entry name" value="PBP2_DntR_NahR_LinR_like"/>
    <property type="match status" value="1"/>
</dbReference>
<feature type="domain" description="HTH lysR-type" evidence="5">
    <location>
        <begin position="12"/>
        <end position="69"/>
    </location>
</feature>
<dbReference type="Pfam" id="PF00126">
    <property type="entry name" value="HTH_1"/>
    <property type="match status" value="1"/>
</dbReference>
<keyword evidence="3" id="KW-0238">DNA-binding</keyword>
<dbReference type="InterPro" id="IPR000847">
    <property type="entry name" value="LysR_HTH_N"/>
</dbReference>
<reference evidence="7" key="1">
    <citation type="journal article" date="2019" name="Int. J. Syst. Evol. Microbiol.">
        <title>The Global Catalogue of Microorganisms (GCM) 10K type strain sequencing project: providing services to taxonomists for standard genome sequencing and annotation.</title>
        <authorList>
            <consortium name="The Broad Institute Genomics Platform"/>
            <consortium name="The Broad Institute Genome Sequencing Center for Infectious Disease"/>
            <person name="Wu L."/>
            <person name="Ma J."/>
        </authorList>
    </citation>
    <scope>NUCLEOTIDE SEQUENCE [LARGE SCALE GENOMIC DNA]</scope>
    <source>
        <strain evidence="7">NBRC 111756</strain>
    </source>
</reference>